<evidence type="ECO:0000313" key="3">
    <source>
        <dbReference type="EMBL" id="MBA5223766.1"/>
    </source>
</evidence>
<feature type="domain" description="SseB protein N-terminal" evidence="2">
    <location>
        <begin position="108"/>
        <end position="209"/>
    </location>
</feature>
<evidence type="ECO:0000313" key="4">
    <source>
        <dbReference type="Proteomes" id="UP000587608"/>
    </source>
</evidence>
<name>A0A7W2HW30_9ACTN</name>
<feature type="compositionally biased region" description="Low complexity" evidence="1">
    <location>
        <begin position="226"/>
        <end position="243"/>
    </location>
</feature>
<feature type="region of interest" description="Disordered" evidence="1">
    <location>
        <begin position="1"/>
        <end position="39"/>
    </location>
</feature>
<feature type="compositionally biased region" description="Low complexity" evidence="1">
    <location>
        <begin position="9"/>
        <end position="29"/>
    </location>
</feature>
<sequence length="291" mass="29410">MTTSPPSPQSDTPPGEPAQAGTATVAAATLPPDSPPLPEEFLEAARLAPDHWISAIDPGWTGDGLPPAFAVAGRWRTGPTGEVEEWEGNEDYRPSPRALDWPEPTDALDAALQGAVTGYGPPEEVARALAEAELLVLTSSDGSPVTATAADGTPVVPVFSASTHLDLVGGFAFARRTAADLLPDLPPEHRLYVNPAGPAGAVLAPDVLAEATGTADAEDAEDAADVTDTTGATATTPDAAPRPAGDENPRLPLPAAEQGAPPSEDGPGSPATAPGQDFPPAETAPDRPSAS</sequence>
<dbReference type="EMBL" id="JACERG010000015">
    <property type="protein sequence ID" value="MBA5223766.1"/>
    <property type="molecule type" value="Genomic_DNA"/>
</dbReference>
<evidence type="ECO:0000259" key="2">
    <source>
        <dbReference type="Pfam" id="PF07179"/>
    </source>
</evidence>
<gene>
    <name evidence="3" type="ORF">H1X69_20405</name>
</gene>
<protein>
    <submittedName>
        <fullName evidence="3">SseB family protein</fullName>
    </submittedName>
</protein>
<evidence type="ECO:0000256" key="1">
    <source>
        <dbReference type="SAM" id="MobiDB-lite"/>
    </source>
</evidence>
<accession>A0A7W2HW30</accession>
<dbReference type="AlphaFoldDB" id="A0A7W2HW30"/>
<dbReference type="InterPro" id="IPR047659">
    <property type="entry name" value="T7SS_assoc"/>
</dbReference>
<dbReference type="RefSeq" id="WP_191853600.1">
    <property type="nucleotide sequence ID" value="NZ_CP108325.1"/>
</dbReference>
<comment type="caution">
    <text evidence="3">The sequence shown here is derived from an EMBL/GenBank/DDBJ whole genome shotgun (WGS) entry which is preliminary data.</text>
</comment>
<organism evidence="3 4">
    <name type="scientific">Streptomyces griseoaurantiacus</name>
    <dbReference type="NCBI Taxonomy" id="68213"/>
    <lineage>
        <taxon>Bacteria</taxon>
        <taxon>Bacillati</taxon>
        <taxon>Actinomycetota</taxon>
        <taxon>Actinomycetes</taxon>
        <taxon>Kitasatosporales</taxon>
        <taxon>Streptomycetaceae</taxon>
        <taxon>Streptomyces</taxon>
        <taxon>Streptomyces aurantiacus group</taxon>
    </lineage>
</organism>
<dbReference type="Pfam" id="PF07179">
    <property type="entry name" value="SseB"/>
    <property type="match status" value="1"/>
</dbReference>
<feature type="region of interest" description="Disordered" evidence="1">
    <location>
        <begin position="212"/>
        <end position="291"/>
    </location>
</feature>
<dbReference type="NCBIfam" id="NF033532">
    <property type="entry name" value="lone7para_assoc"/>
    <property type="match status" value="1"/>
</dbReference>
<reference evidence="3 4" key="1">
    <citation type="submission" date="2020-07" db="EMBL/GenBank/DDBJ databases">
        <title>Differential regulation of undecylprodigiosin biosynthesis in the yeast-scavenging Streptomyces strain MBK6.</title>
        <authorList>
            <person name="Baral B."/>
            <person name="Siitonen V."/>
            <person name="Laughlin M."/>
            <person name="Yamada K."/>
            <person name="Ilomaeki M."/>
            <person name="Metsae-Ketelae M."/>
            <person name="Niemi J."/>
        </authorList>
    </citation>
    <scope>NUCLEOTIDE SEQUENCE [LARGE SCALE GENOMIC DNA]</scope>
    <source>
        <strain evidence="3 4">MBK6</strain>
    </source>
</reference>
<dbReference type="Proteomes" id="UP000587608">
    <property type="component" value="Unassembled WGS sequence"/>
</dbReference>
<proteinExistence type="predicted"/>
<dbReference type="InterPro" id="IPR009839">
    <property type="entry name" value="SseB_N"/>
</dbReference>
<feature type="compositionally biased region" description="Acidic residues" evidence="1">
    <location>
        <begin position="216"/>
        <end position="225"/>
    </location>
</feature>